<protein>
    <submittedName>
        <fullName evidence="1">Uncharacterized protein</fullName>
    </submittedName>
</protein>
<dbReference type="AlphaFoldDB" id="A0A662D6J1"/>
<proteinExistence type="predicted"/>
<dbReference type="EMBL" id="QMPY01000001">
    <property type="protein sequence ID" value="RLE08946.1"/>
    <property type="molecule type" value="Genomic_DNA"/>
</dbReference>
<comment type="caution">
    <text evidence="1">The sequence shown here is derived from an EMBL/GenBank/DDBJ whole genome shotgun (WGS) entry which is preliminary data.</text>
</comment>
<evidence type="ECO:0000313" key="2">
    <source>
        <dbReference type="Proteomes" id="UP000277457"/>
    </source>
</evidence>
<accession>A0A662D6J1</accession>
<reference evidence="1 2" key="1">
    <citation type="submission" date="2018-06" db="EMBL/GenBank/DDBJ databases">
        <title>Extensive metabolic versatility and redundancy in microbially diverse, dynamic hydrothermal sediments.</title>
        <authorList>
            <person name="Dombrowski N."/>
            <person name="Teske A."/>
            <person name="Baker B.J."/>
        </authorList>
    </citation>
    <scope>NUCLEOTIDE SEQUENCE [LARGE SCALE GENOMIC DNA]</scope>
    <source>
        <strain evidence="1">B7_G13</strain>
    </source>
</reference>
<dbReference type="Proteomes" id="UP000277457">
    <property type="component" value="Unassembled WGS sequence"/>
</dbReference>
<gene>
    <name evidence="1" type="ORF">DRZ78_00020</name>
</gene>
<organism evidence="1 2">
    <name type="scientific">Aerophobetes bacterium</name>
    <dbReference type="NCBI Taxonomy" id="2030807"/>
    <lineage>
        <taxon>Bacteria</taxon>
        <taxon>Candidatus Aerophobota</taxon>
    </lineage>
</organism>
<sequence length="661" mass="75686">MVKVKLSDNPTIRNHGYGLYSTGEGKMGEYVVRRTTGDKNTVKHPSSARTKRQRRLFKEAMKIYQSFSYAQKDFYRRRLEMVTARKNMTQSKTNALRGKMLALSEIITKLSMPASQFIKPLQFCIQALDLANTGIEGALLEVYCMHPGIVEEIKTLNAGDILSITPPHAIKSLDIYPKTEQPEIRITCTKGSVEVSGMAVAERPGFQEEVVESNHAKSFPKTEEGSIIEVYAENGDPSCRIMTYYDNALLISYPLPEKEPASYYNLRRWDTLEVKDFTSSCQIKIEPQEEGGLARCYVLNRADTIRVDYYQPGHGSWSKTLEKGEKVYIVADGEGAFVTVTKEGNEVKAWIYSIVQDVKYTLDCGCGAAPPGTYKGYKQKEYKFYPKDDPRMIEFYSYRKKASYPIIQDAPHNVITLFPTGGDIRVKYQAQPAITELGPKTLSEGESITLWIYHGTTHIEVKPLEKVTAVDLKCLRGTVEAQLRYNMRKAYVYSEYSCPDGCFPVSAISPEYDPWSFHIQHPFYWTKGKYSLSAVDIHMEMEQILYHAITLVNTDTGKEERSDVKKYCRTEVQDDGSIAYYFTDTWGIPSVEQSYEAIRVICSRLGPNRLHVDVQEKKHDYTDIIKFKNIELVTCNPCNYDRWYRRKEFNLRIVDNEIKVE</sequence>
<evidence type="ECO:0000313" key="1">
    <source>
        <dbReference type="EMBL" id="RLE08946.1"/>
    </source>
</evidence>
<name>A0A662D6J1_UNCAE</name>